<dbReference type="Pfam" id="PF07592">
    <property type="entry name" value="DDE_Tnp_ISAZ013"/>
    <property type="match status" value="1"/>
</dbReference>
<name>A0A5M3XJT2_9ACTN</name>
<sequence>MAKAARLRAATVSAGVDEQVRVHHADGQPVISVDTKKKELVGEYKTAGREWCPTGRPVRVAMHDFPDAQAGKTIP</sequence>
<evidence type="ECO:0000313" key="2">
    <source>
        <dbReference type="Proteomes" id="UP000377595"/>
    </source>
</evidence>
<accession>A0A5M3XJT2</accession>
<organism evidence="1 2">
    <name type="scientific">Acrocarpospora pleiomorpha</name>
    <dbReference type="NCBI Taxonomy" id="90975"/>
    <lineage>
        <taxon>Bacteria</taxon>
        <taxon>Bacillati</taxon>
        <taxon>Actinomycetota</taxon>
        <taxon>Actinomycetes</taxon>
        <taxon>Streptosporangiales</taxon>
        <taxon>Streptosporangiaceae</taxon>
        <taxon>Acrocarpospora</taxon>
    </lineage>
</organism>
<proteinExistence type="predicted"/>
<dbReference type="InterPro" id="IPR011518">
    <property type="entry name" value="Transposase_36"/>
</dbReference>
<dbReference type="Proteomes" id="UP000377595">
    <property type="component" value="Unassembled WGS sequence"/>
</dbReference>
<dbReference type="EMBL" id="BLAF01000024">
    <property type="protein sequence ID" value="GES21524.1"/>
    <property type="molecule type" value="Genomic_DNA"/>
</dbReference>
<evidence type="ECO:0000313" key="1">
    <source>
        <dbReference type="EMBL" id="GES21524.1"/>
    </source>
</evidence>
<dbReference type="AlphaFoldDB" id="A0A5M3XJT2"/>
<comment type="caution">
    <text evidence="1">The sequence shown here is derived from an EMBL/GenBank/DDBJ whole genome shotgun (WGS) entry which is preliminary data.</text>
</comment>
<protein>
    <submittedName>
        <fullName evidence="1">Uncharacterized protein</fullName>
    </submittedName>
</protein>
<reference evidence="1 2" key="1">
    <citation type="submission" date="2019-10" db="EMBL/GenBank/DDBJ databases">
        <title>Whole genome shotgun sequence of Acrocarpospora pleiomorpha NBRC 16267.</title>
        <authorList>
            <person name="Ichikawa N."/>
            <person name="Kimura A."/>
            <person name="Kitahashi Y."/>
            <person name="Komaki H."/>
            <person name="Oguchi A."/>
        </authorList>
    </citation>
    <scope>NUCLEOTIDE SEQUENCE [LARGE SCALE GENOMIC DNA]</scope>
    <source>
        <strain evidence="1 2">NBRC 16267</strain>
    </source>
</reference>
<gene>
    <name evidence="1" type="ORF">Aple_044200</name>
</gene>
<keyword evidence="2" id="KW-1185">Reference proteome</keyword>